<feature type="transmembrane region" description="Helical" evidence="7">
    <location>
        <begin position="142"/>
        <end position="159"/>
    </location>
</feature>
<feature type="transmembrane region" description="Helical" evidence="7">
    <location>
        <begin position="115"/>
        <end position="136"/>
    </location>
</feature>
<dbReference type="GO" id="GO:0015744">
    <property type="term" value="P:succinate transport"/>
    <property type="evidence" value="ECO:0007669"/>
    <property type="project" value="TreeGrafter"/>
</dbReference>
<dbReference type="GO" id="GO:0005886">
    <property type="term" value="C:plasma membrane"/>
    <property type="evidence" value="ECO:0007669"/>
    <property type="project" value="UniProtKB-SubCell"/>
</dbReference>
<dbReference type="OrthoDB" id="9813917at2"/>
<sequence>MAQNERLIDLCLFAGKLMVTYGAETYRAEEIMNRMAIAGGMRNVHSFVTTTGVFLTGAHEDGDNLMQMIRIVDRFQDLNKVTEVNQLSRDFAFGHLDVGEAHQELLKISAARMNYPLWLIYIASGVGGGTFSYLVGSSMFDMIPAAVGGLISALSLVLFQHYLHAKFFSEYLAAFFGGVTALTLVHSGYGTNVDQVIIGTLIPLVPGIPLTNSARDLMNGDLISGLARGAEAALTSLSIAAGVATAVSLFLP</sequence>
<comment type="similarity">
    <text evidence="6">Belongs to the ThrE exporter (TC 2.A.79) family.</text>
</comment>
<organism evidence="9 10">
    <name type="scientific">Natribacillus halophilus</name>
    <dbReference type="NCBI Taxonomy" id="549003"/>
    <lineage>
        <taxon>Bacteria</taxon>
        <taxon>Bacillati</taxon>
        <taxon>Bacillota</taxon>
        <taxon>Bacilli</taxon>
        <taxon>Bacillales</taxon>
        <taxon>Bacillaceae</taxon>
        <taxon>Natribacillus</taxon>
    </lineage>
</organism>
<dbReference type="Pfam" id="PF06738">
    <property type="entry name" value="ThrE"/>
    <property type="match status" value="1"/>
</dbReference>
<dbReference type="EMBL" id="FNEN01000018">
    <property type="protein sequence ID" value="SDJ16577.1"/>
    <property type="molecule type" value="Genomic_DNA"/>
</dbReference>
<evidence type="ECO:0000259" key="8">
    <source>
        <dbReference type="Pfam" id="PF06738"/>
    </source>
</evidence>
<evidence type="ECO:0000313" key="9">
    <source>
        <dbReference type="EMBL" id="SDJ16577.1"/>
    </source>
</evidence>
<name>A0A1G8RHV3_9BACI</name>
<dbReference type="RefSeq" id="WP_090399515.1">
    <property type="nucleotide sequence ID" value="NZ_FNEN01000018.1"/>
</dbReference>
<reference evidence="9 10" key="1">
    <citation type="submission" date="2016-10" db="EMBL/GenBank/DDBJ databases">
        <authorList>
            <person name="de Groot N.N."/>
        </authorList>
    </citation>
    <scope>NUCLEOTIDE SEQUENCE [LARGE SCALE GENOMIC DNA]</scope>
    <source>
        <strain evidence="9 10">DSM 21771</strain>
    </source>
</reference>
<feature type="transmembrane region" description="Helical" evidence="7">
    <location>
        <begin position="232"/>
        <end position="251"/>
    </location>
</feature>
<dbReference type="PANTHER" id="PTHR34390:SF2">
    <property type="entry name" value="SUCCINATE TRANSPORTER SUBUNIT YJJP-RELATED"/>
    <property type="match status" value="1"/>
</dbReference>
<dbReference type="PANTHER" id="PTHR34390">
    <property type="entry name" value="UPF0442 PROTEIN YJJB-RELATED"/>
    <property type="match status" value="1"/>
</dbReference>
<comment type="subcellular location">
    <subcellularLocation>
        <location evidence="1">Cell membrane</location>
        <topology evidence="1">Multi-pass membrane protein</topology>
    </subcellularLocation>
</comment>
<proteinExistence type="inferred from homology"/>
<evidence type="ECO:0000256" key="3">
    <source>
        <dbReference type="ARBA" id="ARBA00022692"/>
    </source>
</evidence>
<dbReference type="AlphaFoldDB" id="A0A1G8RHV3"/>
<keyword evidence="3 7" id="KW-0812">Transmembrane</keyword>
<feature type="domain" description="Threonine/serine exporter-like N-terminal" evidence="8">
    <location>
        <begin position="9"/>
        <end position="249"/>
    </location>
</feature>
<accession>A0A1G8RHV3</accession>
<keyword evidence="2" id="KW-1003">Cell membrane</keyword>
<protein>
    <submittedName>
        <fullName evidence="9">Uncharacterized membrane protein YjjP, DUF1212 family</fullName>
    </submittedName>
</protein>
<evidence type="ECO:0000256" key="6">
    <source>
        <dbReference type="ARBA" id="ARBA00034125"/>
    </source>
</evidence>
<evidence type="ECO:0000313" key="10">
    <source>
        <dbReference type="Proteomes" id="UP000198853"/>
    </source>
</evidence>
<keyword evidence="5 7" id="KW-0472">Membrane</keyword>
<keyword evidence="10" id="KW-1185">Reference proteome</keyword>
<evidence type="ECO:0000256" key="2">
    <source>
        <dbReference type="ARBA" id="ARBA00022475"/>
    </source>
</evidence>
<keyword evidence="4 7" id="KW-1133">Transmembrane helix</keyword>
<gene>
    <name evidence="9" type="ORF">SAMN04488123_11815</name>
</gene>
<evidence type="ECO:0000256" key="7">
    <source>
        <dbReference type="SAM" id="Phobius"/>
    </source>
</evidence>
<dbReference type="Proteomes" id="UP000198853">
    <property type="component" value="Unassembled WGS sequence"/>
</dbReference>
<evidence type="ECO:0000256" key="4">
    <source>
        <dbReference type="ARBA" id="ARBA00022989"/>
    </source>
</evidence>
<dbReference type="InterPro" id="IPR050539">
    <property type="entry name" value="ThrE_Dicarb/AminoAcid_Exp"/>
</dbReference>
<evidence type="ECO:0000256" key="5">
    <source>
        <dbReference type="ARBA" id="ARBA00023136"/>
    </source>
</evidence>
<evidence type="ECO:0000256" key="1">
    <source>
        <dbReference type="ARBA" id="ARBA00004651"/>
    </source>
</evidence>
<feature type="transmembrane region" description="Helical" evidence="7">
    <location>
        <begin position="171"/>
        <end position="189"/>
    </location>
</feature>
<dbReference type="InterPro" id="IPR010619">
    <property type="entry name" value="ThrE-like_N"/>
</dbReference>
<dbReference type="GO" id="GO:0022857">
    <property type="term" value="F:transmembrane transporter activity"/>
    <property type="evidence" value="ECO:0007669"/>
    <property type="project" value="InterPro"/>
</dbReference>